<dbReference type="EMBL" id="EF089399">
    <property type="protein sequence ID" value="ABL97711.1"/>
    <property type="molecule type" value="Genomic_DNA"/>
</dbReference>
<dbReference type="Pfam" id="PF04909">
    <property type="entry name" value="Amidohydro_2"/>
    <property type="match status" value="1"/>
</dbReference>
<dbReference type="PANTHER" id="PTHR43569:SF1">
    <property type="entry name" value="BLL3371 PROTEIN"/>
    <property type="match status" value="1"/>
</dbReference>
<dbReference type="SUPFAM" id="SSF51556">
    <property type="entry name" value="Metallo-dependent hydrolases"/>
    <property type="match status" value="1"/>
</dbReference>
<protein>
    <recommendedName>
        <fullName evidence="2">Amidohydrolase-related domain-containing protein</fullName>
    </recommendedName>
</protein>
<organism evidence="3">
    <name type="scientific">uncultured marine bacterium EB0_39H12</name>
    <dbReference type="NCBI Taxonomy" id="415437"/>
    <lineage>
        <taxon>Bacteria</taxon>
        <taxon>environmental samples</taxon>
    </lineage>
</organism>
<evidence type="ECO:0000256" key="1">
    <source>
        <dbReference type="ARBA" id="ARBA00038310"/>
    </source>
</evidence>
<dbReference type="AlphaFoldDB" id="A4GI00"/>
<sequence length="342" mass="39605">MAKIYEVEGWIDLVQEEILDPNIEIIDPHHHLWHGPHNHPGVKGSYRYLLEDLWKDTSSGHNIKKTVFIDCGQEYYQDGPEQFKPVGETEFVVEIAKQAQEDLSQAQIAGIIGHANMMLGSSVKEVLELHLDKGEGLFRGIRHAGGWDKDERVKNAHSHPTPYIYLEDKFQDGLRELSSLDMVFDTWHYHNQIKDLTKLAINIPELVIIHDHFGGPLGIGPYIGKREEIFEQWKEDTYELSRCKNVYAKLGGLAMPVNGWDWHKRDKPASSDEIVSEQGKYYLYTLECFGPERCMFESNFPVDKQSVAYHIIWNAYKKMVKDYSEKDKFNLFFGTAEKVYKL</sequence>
<reference evidence="3" key="1">
    <citation type="journal article" date="2007" name="Environ. Microbiol.">
        <title>Proteorhodopsin photosystem gene clusters exhibit co-evolutionary trends and shared ancestry among diverse marine microbial phyla.</title>
        <authorList>
            <person name="McCarren J."/>
            <person name="Delong E.F."/>
        </authorList>
    </citation>
    <scope>NUCLEOTIDE SEQUENCE</scope>
</reference>
<gene>
    <name evidence="3" type="ORF">MBMO_EB0-39H12.0087</name>
</gene>
<dbReference type="GO" id="GO:0016787">
    <property type="term" value="F:hydrolase activity"/>
    <property type="evidence" value="ECO:0007669"/>
    <property type="project" value="InterPro"/>
</dbReference>
<feature type="domain" description="Amidohydrolase-related" evidence="2">
    <location>
        <begin position="26"/>
        <end position="342"/>
    </location>
</feature>
<evidence type="ECO:0000313" key="3">
    <source>
        <dbReference type="EMBL" id="ABL97711.1"/>
    </source>
</evidence>
<dbReference type="PANTHER" id="PTHR43569">
    <property type="entry name" value="AMIDOHYDROLASE"/>
    <property type="match status" value="1"/>
</dbReference>
<name>A4GI00_9BACT</name>
<comment type="similarity">
    <text evidence="1">Belongs to the metallo-dependent hydrolases superfamily.</text>
</comment>
<dbReference type="Gene3D" id="3.20.20.140">
    <property type="entry name" value="Metal-dependent hydrolases"/>
    <property type="match status" value="1"/>
</dbReference>
<evidence type="ECO:0000259" key="2">
    <source>
        <dbReference type="Pfam" id="PF04909"/>
    </source>
</evidence>
<proteinExistence type="inferred from homology"/>
<dbReference type="InterPro" id="IPR006680">
    <property type="entry name" value="Amidohydro-rel"/>
</dbReference>
<accession>A4GI00</accession>
<dbReference type="InterPro" id="IPR032466">
    <property type="entry name" value="Metal_Hydrolase"/>
</dbReference>
<dbReference type="InterPro" id="IPR052350">
    <property type="entry name" value="Metallo-dep_Lactonases"/>
</dbReference>